<dbReference type="EC" id="2.4.-.-" evidence="1"/>
<keyword evidence="1" id="KW-0808">Transferase</keyword>
<reference evidence="1" key="2">
    <citation type="journal article" date="2014" name="ISME J.">
        <title>Microbial stratification in low pH oxic and suboxic macroscopic growths along an acid mine drainage.</title>
        <authorList>
            <person name="Mendez-Garcia C."/>
            <person name="Mesa V."/>
            <person name="Sprenger R.R."/>
            <person name="Richter M."/>
            <person name="Diez M.S."/>
            <person name="Solano J."/>
            <person name="Bargiela R."/>
            <person name="Golyshina O.V."/>
            <person name="Manteca A."/>
            <person name="Ramos J.L."/>
            <person name="Gallego J.R."/>
            <person name="Llorente I."/>
            <person name="Martins Dos Santos V.A."/>
            <person name="Jensen O.N."/>
            <person name="Pelaez A.I."/>
            <person name="Sanchez J."/>
            <person name="Ferrer M."/>
        </authorList>
    </citation>
    <scope>NUCLEOTIDE SEQUENCE</scope>
</reference>
<keyword evidence="1" id="KW-0328">Glycosyltransferase</keyword>
<dbReference type="SUPFAM" id="SSF53756">
    <property type="entry name" value="UDP-Glycosyltransferase/glycogen phosphorylase"/>
    <property type="match status" value="1"/>
</dbReference>
<dbReference type="AlphaFoldDB" id="T1BPR0"/>
<gene>
    <name evidence="1" type="ORF">B2A_05437</name>
</gene>
<feature type="non-terminal residue" evidence="1">
    <location>
        <position position="170"/>
    </location>
</feature>
<organism evidence="1">
    <name type="scientific">mine drainage metagenome</name>
    <dbReference type="NCBI Taxonomy" id="410659"/>
    <lineage>
        <taxon>unclassified sequences</taxon>
        <taxon>metagenomes</taxon>
        <taxon>ecological metagenomes</taxon>
    </lineage>
</organism>
<accession>T1BPR0</accession>
<protein>
    <submittedName>
        <fullName evidence="1">Glycosyl transferase group 1</fullName>
        <ecNumber evidence="1">2.4.-.-</ecNumber>
    </submittedName>
</protein>
<reference evidence="1" key="1">
    <citation type="submission" date="2013-08" db="EMBL/GenBank/DDBJ databases">
        <authorList>
            <person name="Mendez C."/>
            <person name="Richter M."/>
            <person name="Ferrer M."/>
            <person name="Sanchez J."/>
        </authorList>
    </citation>
    <scope>NUCLEOTIDE SEQUENCE</scope>
</reference>
<evidence type="ECO:0000313" key="1">
    <source>
        <dbReference type="EMBL" id="EQD55995.1"/>
    </source>
</evidence>
<feature type="non-terminal residue" evidence="1">
    <location>
        <position position="1"/>
    </location>
</feature>
<proteinExistence type="predicted"/>
<dbReference type="EMBL" id="AUZZ01003778">
    <property type="protein sequence ID" value="EQD55995.1"/>
    <property type="molecule type" value="Genomic_DNA"/>
</dbReference>
<dbReference type="GO" id="GO:0016757">
    <property type="term" value="F:glycosyltransferase activity"/>
    <property type="evidence" value="ECO:0007669"/>
    <property type="project" value="UniProtKB-KW"/>
</dbReference>
<comment type="caution">
    <text evidence="1">The sequence shown here is derived from an EMBL/GenBank/DDBJ whole genome shotgun (WGS) entry which is preliminary data.</text>
</comment>
<name>T1BPR0_9ZZZZ</name>
<sequence>VHDFGLRTLASVWTTEPQLLAVEVYSFVGLIQTPRFLRRCTRLVSISQLTREVLARRTGLDSVVIHHWADDKRFHPRLKQEARAGLGLPLNRKVILNVSAGTANKNLRMLRSVIRALPEDYVLVKVGFPIKGCEDRVRNLGTVPAEVYPQYFNAADAYVHCSLTEGFGRP</sequence>
<dbReference type="Gene3D" id="3.40.50.2000">
    <property type="entry name" value="Glycogen Phosphorylase B"/>
    <property type="match status" value="1"/>
</dbReference>